<dbReference type="STRING" id="31964.CMS2649"/>
<evidence type="ECO:0000313" key="4">
    <source>
        <dbReference type="Proteomes" id="UP000001318"/>
    </source>
</evidence>
<dbReference type="Proteomes" id="UP000001318">
    <property type="component" value="Chromosome"/>
</dbReference>
<evidence type="ECO:0000256" key="1">
    <source>
        <dbReference type="SAM" id="MobiDB-lite"/>
    </source>
</evidence>
<evidence type="ECO:0000256" key="2">
    <source>
        <dbReference type="SAM" id="Phobius"/>
    </source>
</evidence>
<accession>B0RIT9</accession>
<dbReference type="AlphaFoldDB" id="B0RIT9"/>
<feature type="transmembrane region" description="Helical" evidence="2">
    <location>
        <begin position="91"/>
        <end position="109"/>
    </location>
</feature>
<keyword evidence="2" id="KW-0472">Membrane</keyword>
<sequence length="315" mass="34348">MIRSRCSRRTTGADQDPWQSEWTSRTPPSFIARLVHCPHAHEHAPTFQVRRIPLPHVGASMSARPLHPVHPLRPLRPLRPFGRTFLSTRRLLAFVAVGALAGLGLGLAAPSSDAFAADHGSSHARTRLERSLEDKTLVEDLKSGRVTQEDVLDAGEHGLTINGHHVDGWTKPSAAQQVAGQQMAAQLRADPAAAQSLRDEMGDLSDGDWPDSADAPAGSAPTGAAGITESKHWWNKVIKWFQGEHVYINGPWFKTIVAGGVAGGMIGLCLFFDFSKITCSLVGAAVATVAEWIKNTTCARNGIWLYYPYWWKSHC</sequence>
<reference evidence="3 4" key="1">
    <citation type="journal article" date="2008" name="J. Bacteriol.">
        <title>Genome of the actinomycete plant pathogen Clavibacter michiganensis subsp. sepedonicus suggests recent niche adaptation.</title>
        <authorList>
            <person name="Bentley S.D."/>
            <person name="Corton C."/>
            <person name="Brown S.E."/>
            <person name="Barron A."/>
            <person name="Clark L."/>
            <person name="Doggett J."/>
            <person name="Harris B."/>
            <person name="Ormond D."/>
            <person name="Quail M.A."/>
            <person name="May G."/>
            <person name="Francis D."/>
            <person name="Knudson D."/>
            <person name="Parkhill J."/>
            <person name="Ishimaru C.A."/>
        </authorList>
    </citation>
    <scope>NUCLEOTIDE SEQUENCE [LARGE SCALE GENOMIC DNA]</scope>
    <source>
        <strain evidence="4">ATCC 33113 / DSM 20744 / JCM 9667 / LMG 2889 / ICMP 2535 / C-1</strain>
    </source>
</reference>
<protein>
    <submittedName>
        <fullName evidence="3">Membrane protein</fullName>
    </submittedName>
</protein>
<dbReference type="HOGENOM" id="CLU_881943_0_0_11"/>
<feature type="compositionally biased region" description="Acidic residues" evidence="1">
    <location>
        <begin position="202"/>
        <end position="211"/>
    </location>
</feature>
<feature type="region of interest" description="Disordered" evidence="1">
    <location>
        <begin position="200"/>
        <end position="224"/>
    </location>
</feature>
<name>B0RIT9_CLASE</name>
<feature type="compositionally biased region" description="Polar residues" evidence="1">
    <location>
        <begin position="9"/>
        <end position="24"/>
    </location>
</feature>
<feature type="compositionally biased region" description="Low complexity" evidence="1">
    <location>
        <begin position="212"/>
        <end position="224"/>
    </location>
</feature>
<keyword evidence="2" id="KW-1133">Transmembrane helix</keyword>
<dbReference type="EMBL" id="AM849034">
    <property type="protein sequence ID" value="CAQ02724.1"/>
    <property type="molecule type" value="Genomic_DNA"/>
</dbReference>
<keyword evidence="2" id="KW-0812">Transmembrane</keyword>
<gene>
    <name evidence="3" type="ordered locus">CMS2649</name>
</gene>
<feature type="region of interest" description="Disordered" evidence="1">
    <location>
        <begin position="1"/>
        <end position="24"/>
    </location>
</feature>
<dbReference type="KEGG" id="cms:CMS2649"/>
<organism evidence="3 4">
    <name type="scientific">Clavibacter sepedonicus</name>
    <name type="common">Clavibacter michiganensis subsp. sepedonicus</name>
    <dbReference type="NCBI Taxonomy" id="31964"/>
    <lineage>
        <taxon>Bacteria</taxon>
        <taxon>Bacillati</taxon>
        <taxon>Actinomycetota</taxon>
        <taxon>Actinomycetes</taxon>
        <taxon>Micrococcales</taxon>
        <taxon>Microbacteriaceae</taxon>
        <taxon>Clavibacter</taxon>
    </lineage>
</organism>
<proteinExistence type="predicted"/>
<evidence type="ECO:0000313" key="3">
    <source>
        <dbReference type="EMBL" id="CAQ02724.1"/>
    </source>
</evidence>
<keyword evidence="4" id="KW-1185">Reference proteome</keyword>